<evidence type="ECO:0000259" key="6">
    <source>
        <dbReference type="PROSITE" id="PS51698"/>
    </source>
</evidence>
<comment type="pathway">
    <text evidence="2 5">Protein modification; protein ubiquitination.</text>
</comment>
<name>A0ABC8TIL3_9AQUA</name>
<evidence type="ECO:0000256" key="4">
    <source>
        <dbReference type="ARBA" id="ARBA00022786"/>
    </source>
</evidence>
<dbReference type="SUPFAM" id="SSF57850">
    <property type="entry name" value="RING/U-box"/>
    <property type="match status" value="1"/>
</dbReference>
<reference evidence="7 8" key="1">
    <citation type="submission" date="2024-02" db="EMBL/GenBank/DDBJ databases">
        <authorList>
            <person name="Vignale AGUSTIN F."/>
            <person name="Sosa J E."/>
            <person name="Modenutti C."/>
        </authorList>
    </citation>
    <scope>NUCLEOTIDE SEQUENCE [LARGE SCALE GENOMIC DNA]</scope>
</reference>
<feature type="non-terminal residue" evidence="7">
    <location>
        <position position="401"/>
    </location>
</feature>
<evidence type="ECO:0000256" key="2">
    <source>
        <dbReference type="ARBA" id="ARBA00004906"/>
    </source>
</evidence>
<evidence type="ECO:0000256" key="5">
    <source>
        <dbReference type="RuleBase" id="RU369093"/>
    </source>
</evidence>
<evidence type="ECO:0000313" key="8">
    <source>
        <dbReference type="Proteomes" id="UP001642360"/>
    </source>
</evidence>
<dbReference type="EC" id="2.3.2.27" evidence="5"/>
<dbReference type="GO" id="GO:0061630">
    <property type="term" value="F:ubiquitin protein ligase activity"/>
    <property type="evidence" value="ECO:0007669"/>
    <property type="project" value="UniProtKB-UniRule"/>
</dbReference>
<dbReference type="Proteomes" id="UP001642360">
    <property type="component" value="Unassembled WGS sequence"/>
</dbReference>
<dbReference type="AlphaFoldDB" id="A0ABC8TIL3"/>
<sequence>MDNIEVPEYFICPISLQIMKDPVTAITGITYDRECIEHWLFEFEGENMICPVTKQALPKDSDLTPNHTLLRLIQAWCITNASMGIDRIPTPKPPLNKFHVLNLVKGLWVPKLQLKTLKKLEVLAMENERNMKYMVEAGVVKAMVTFIIACYKKKETTGLEEALSILHLLRSVEKKIVQDENCQIIDALKWVLECDWDNKVTVKNHAVLLLKTITGKADSGVLERLKVEFFERIIQVLREGISQQGIKAALQVLLDACPWGRNRIMMVETGAVFQLIELELGSPENRTTELILGVLFHLCSCADGRAQLLSHAGGIAVITKRILNVSPAADDRAMMIISLICKFSGTSWVLQEMLRVGTITKLCMVLQVDCASYLKDKAREILRTHSNVWKNSPCVDAPVLT</sequence>
<dbReference type="InterPro" id="IPR013083">
    <property type="entry name" value="Znf_RING/FYVE/PHD"/>
</dbReference>
<dbReference type="InterPro" id="IPR011989">
    <property type="entry name" value="ARM-like"/>
</dbReference>
<proteinExistence type="predicted"/>
<protein>
    <recommendedName>
        <fullName evidence="5 6">U-box domain-containing protein</fullName>
        <ecNumber evidence="5">2.3.2.27</ecNumber>
    </recommendedName>
    <alternativeName>
        <fullName evidence="5">RING-type E3 ubiquitin transferase PUB</fullName>
    </alternativeName>
</protein>
<keyword evidence="3 5" id="KW-0808">Transferase</keyword>
<dbReference type="InterPro" id="IPR016024">
    <property type="entry name" value="ARM-type_fold"/>
</dbReference>
<dbReference type="PANTHER" id="PTHR22849:SF24">
    <property type="entry name" value="E3 UBIQUITIN-PROTEIN LIGASE PUB24"/>
    <property type="match status" value="1"/>
</dbReference>
<dbReference type="Gene3D" id="3.30.40.10">
    <property type="entry name" value="Zinc/RING finger domain, C3HC4 (zinc finger)"/>
    <property type="match status" value="1"/>
</dbReference>
<dbReference type="PANTHER" id="PTHR22849">
    <property type="entry name" value="WDSAM1 PROTEIN"/>
    <property type="match status" value="1"/>
</dbReference>
<dbReference type="Pfam" id="PF04564">
    <property type="entry name" value="U-box"/>
    <property type="match status" value="1"/>
</dbReference>
<dbReference type="InterPro" id="IPR045185">
    <property type="entry name" value="PUB22/23/24-like"/>
</dbReference>
<dbReference type="InterPro" id="IPR045210">
    <property type="entry name" value="RING-Ubox_PUB"/>
</dbReference>
<evidence type="ECO:0000256" key="3">
    <source>
        <dbReference type="ARBA" id="ARBA00022679"/>
    </source>
</evidence>
<dbReference type="SMART" id="SM00504">
    <property type="entry name" value="Ubox"/>
    <property type="match status" value="1"/>
</dbReference>
<feature type="domain" description="U-box" evidence="6">
    <location>
        <begin position="5"/>
        <end position="83"/>
    </location>
</feature>
<evidence type="ECO:0000256" key="1">
    <source>
        <dbReference type="ARBA" id="ARBA00000900"/>
    </source>
</evidence>
<accession>A0ABC8TIL3</accession>
<dbReference type="Pfam" id="PF25598">
    <property type="entry name" value="ARM_PUB"/>
    <property type="match status" value="1"/>
</dbReference>
<dbReference type="EMBL" id="CAUOFW020004695">
    <property type="protein sequence ID" value="CAK9166814.1"/>
    <property type="molecule type" value="Genomic_DNA"/>
</dbReference>
<dbReference type="InterPro" id="IPR058678">
    <property type="entry name" value="ARM_PUB"/>
</dbReference>
<keyword evidence="4 5" id="KW-0833">Ubl conjugation pathway</keyword>
<evidence type="ECO:0000313" key="7">
    <source>
        <dbReference type="EMBL" id="CAK9166814.1"/>
    </source>
</evidence>
<comment type="catalytic activity">
    <reaction evidence="1 5">
        <text>S-ubiquitinyl-[E2 ubiquitin-conjugating enzyme]-L-cysteine + [acceptor protein]-L-lysine = [E2 ubiquitin-conjugating enzyme]-L-cysteine + N(6)-ubiquitinyl-[acceptor protein]-L-lysine.</text>
        <dbReference type="EC" id="2.3.2.27"/>
    </reaction>
</comment>
<organism evidence="7 8">
    <name type="scientific">Ilex paraguariensis</name>
    <name type="common">yerba mate</name>
    <dbReference type="NCBI Taxonomy" id="185542"/>
    <lineage>
        <taxon>Eukaryota</taxon>
        <taxon>Viridiplantae</taxon>
        <taxon>Streptophyta</taxon>
        <taxon>Embryophyta</taxon>
        <taxon>Tracheophyta</taxon>
        <taxon>Spermatophyta</taxon>
        <taxon>Magnoliopsida</taxon>
        <taxon>eudicotyledons</taxon>
        <taxon>Gunneridae</taxon>
        <taxon>Pentapetalae</taxon>
        <taxon>asterids</taxon>
        <taxon>campanulids</taxon>
        <taxon>Aquifoliales</taxon>
        <taxon>Aquifoliaceae</taxon>
        <taxon>Ilex</taxon>
    </lineage>
</organism>
<dbReference type="SUPFAM" id="SSF48371">
    <property type="entry name" value="ARM repeat"/>
    <property type="match status" value="1"/>
</dbReference>
<comment type="caution">
    <text evidence="7">The sequence shown here is derived from an EMBL/GenBank/DDBJ whole genome shotgun (WGS) entry which is preliminary data.</text>
</comment>
<dbReference type="InterPro" id="IPR003613">
    <property type="entry name" value="Ubox_domain"/>
</dbReference>
<comment type="function">
    <text evidence="5">Functions as an E3 ubiquitin ligase.</text>
</comment>
<keyword evidence="8" id="KW-1185">Reference proteome</keyword>
<dbReference type="CDD" id="cd16664">
    <property type="entry name" value="RING-Ubox_PUB"/>
    <property type="match status" value="1"/>
</dbReference>
<dbReference type="Gene3D" id="1.25.10.10">
    <property type="entry name" value="Leucine-rich Repeat Variant"/>
    <property type="match status" value="1"/>
</dbReference>
<gene>
    <name evidence="7" type="ORF">ILEXP_LOCUS36054</name>
</gene>
<dbReference type="GO" id="GO:0016567">
    <property type="term" value="P:protein ubiquitination"/>
    <property type="evidence" value="ECO:0007669"/>
    <property type="project" value="UniProtKB-UniRule"/>
</dbReference>
<dbReference type="PROSITE" id="PS51698">
    <property type="entry name" value="U_BOX"/>
    <property type="match status" value="1"/>
</dbReference>